<dbReference type="STRING" id="623280.SAMN05660226_00139"/>
<dbReference type="Proteomes" id="UP000190541">
    <property type="component" value="Unassembled WGS sequence"/>
</dbReference>
<gene>
    <name evidence="1" type="ORF">SAMN05660226_00139</name>
</gene>
<accession>A0A1T4ZW46</accession>
<organism evidence="1 2">
    <name type="scientific">Parapedobacter luteus</name>
    <dbReference type="NCBI Taxonomy" id="623280"/>
    <lineage>
        <taxon>Bacteria</taxon>
        <taxon>Pseudomonadati</taxon>
        <taxon>Bacteroidota</taxon>
        <taxon>Sphingobacteriia</taxon>
        <taxon>Sphingobacteriales</taxon>
        <taxon>Sphingobacteriaceae</taxon>
        <taxon>Parapedobacter</taxon>
    </lineage>
</organism>
<dbReference type="EMBL" id="FUYS01000001">
    <property type="protein sequence ID" value="SKB26563.1"/>
    <property type="molecule type" value="Genomic_DNA"/>
</dbReference>
<proteinExistence type="predicted"/>
<reference evidence="1 2" key="1">
    <citation type="submission" date="2017-02" db="EMBL/GenBank/DDBJ databases">
        <authorList>
            <person name="Peterson S.W."/>
        </authorList>
    </citation>
    <scope>NUCLEOTIDE SEQUENCE [LARGE SCALE GENOMIC DNA]</scope>
    <source>
        <strain evidence="1 2">DSM 22899</strain>
    </source>
</reference>
<evidence type="ECO:0000313" key="2">
    <source>
        <dbReference type="Proteomes" id="UP000190541"/>
    </source>
</evidence>
<protein>
    <recommendedName>
        <fullName evidence="3">Thioredoxin</fullName>
    </recommendedName>
</protein>
<evidence type="ECO:0000313" key="1">
    <source>
        <dbReference type="EMBL" id="SKB26563.1"/>
    </source>
</evidence>
<evidence type="ECO:0008006" key="3">
    <source>
        <dbReference type="Google" id="ProtNLM"/>
    </source>
</evidence>
<keyword evidence="2" id="KW-1185">Reference proteome</keyword>
<name>A0A1T4ZW46_9SPHI</name>
<sequence length="57" mass="6797">MNILRSRNTNFDISDQYDVHLLPTKILTSPTEEILKRYVGSDMNTRFIQDLQEIFKH</sequence>
<dbReference type="AlphaFoldDB" id="A0A1T4ZW46"/>